<dbReference type="EMBL" id="OX596089">
    <property type="protein sequence ID" value="CAN0525132.1"/>
    <property type="molecule type" value="Genomic_DNA"/>
</dbReference>
<evidence type="ECO:0000313" key="1">
    <source>
        <dbReference type="EMBL" id="CAN0525132.1"/>
    </source>
</evidence>
<organism evidence="1 2">
    <name type="scientific">Rangifer tarandus platyrhynchus</name>
    <name type="common">Svalbard reindeer</name>
    <dbReference type="NCBI Taxonomy" id="3082113"/>
    <lineage>
        <taxon>Eukaryota</taxon>
        <taxon>Metazoa</taxon>
        <taxon>Chordata</taxon>
        <taxon>Craniata</taxon>
        <taxon>Vertebrata</taxon>
        <taxon>Euteleostomi</taxon>
        <taxon>Mammalia</taxon>
        <taxon>Eutheria</taxon>
        <taxon>Laurasiatheria</taxon>
        <taxon>Artiodactyla</taxon>
        <taxon>Ruminantia</taxon>
        <taxon>Pecora</taxon>
        <taxon>Cervidae</taxon>
        <taxon>Odocoileinae</taxon>
        <taxon>Rangifer</taxon>
    </lineage>
</organism>
<reference evidence="1" key="1">
    <citation type="submission" date="2023-05" db="EMBL/GenBank/DDBJ databases">
        <authorList>
            <consortium name="ELIXIR-Norway"/>
        </authorList>
    </citation>
    <scope>NUCLEOTIDE SEQUENCE</scope>
</reference>
<gene>
    <name evidence="1" type="ORF">MRATA1EN22A_LOCUS24012</name>
</gene>
<protein>
    <submittedName>
        <fullName evidence="1">Uncharacterized protein</fullName>
    </submittedName>
</protein>
<name>A0AC59ZX93_RANTA</name>
<sequence length="134" mass="14715">MFFLSSALHSNSKSPRAVVLTRLCLRRRNLSSETQRLELGPFQCNNTSEILKRKLVTHFTTSERNRPLAPEKLAPILPASVISLNFAIPKLRSAAPPLGGGSRTLPGSHSGGVCDVCFRRLSGRFLSLHDHGLK</sequence>
<reference evidence="1" key="2">
    <citation type="submission" date="2025-03" db="EMBL/GenBank/DDBJ databases">
        <authorList>
            <consortium name="ELIXIR-Norway"/>
            <consortium name="Elixir Norway"/>
        </authorList>
    </citation>
    <scope>NUCLEOTIDE SEQUENCE</scope>
</reference>
<proteinExistence type="predicted"/>
<evidence type="ECO:0000313" key="2">
    <source>
        <dbReference type="Proteomes" id="UP001162501"/>
    </source>
</evidence>
<dbReference type="Proteomes" id="UP001162501">
    <property type="component" value="Chromosome 5"/>
</dbReference>
<accession>A0AC59ZX93</accession>